<dbReference type="Proteomes" id="UP000593567">
    <property type="component" value="Unassembled WGS sequence"/>
</dbReference>
<dbReference type="Gene3D" id="3.30.40.10">
    <property type="entry name" value="Zinc/RING finger domain, C3HC4 (zinc finger)"/>
    <property type="match status" value="1"/>
</dbReference>
<name>A0A7J7J544_BUGNE</name>
<feature type="region of interest" description="Disordered" evidence="1">
    <location>
        <begin position="305"/>
        <end position="329"/>
    </location>
</feature>
<dbReference type="AlphaFoldDB" id="A0A7J7J544"/>
<organism evidence="2 3">
    <name type="scientific">Bugula neritina</name>
    <name type="common">Brown bryozoan</name>
    <name type="synonym">Sertularia neritina</name>
    <dbReference type="NCBI Taxonomy" id="10212"/>
    <lineage>
        <taxon>Eukaryota</taxon>
        <taxon>Metazoa</taxon>
        <taxon>Spiralia</taxon>
        <taxon>Lophotrochozoa</taxon>
        <taxon>Bryozoa</taxon>
        <taxon>Gymnolaemata</taxon>
        <taxon>Cheilostomatida</taxon>
        <taxon>Flustrina</taxon>
        <taxon>Buguloidea</taxon>
        <taxon>Bugulidae</taxon>
        <taxon>Bugula</taxon>
    </lineage>
</organism>
<reference evidence="2" key="1">
    <citation type="submission" date="2020-06" db="EMBL/GenBank/DDBJ databases">
        <title>Draft genome of Bugula neritina, a colonial animal packing powerful symbionts and potential medicines.</title>
        <authorList>
            <person name="Rayko M."/>
        </authorList>
    </citation>
    <scope>NUCLEOTIDE SEQUENCE [LARGE SCALE GENOMIC DNA]</scope>
    <source>
        <strain evidence="2">Kwan_BN1</strain>
    </source>
</reference>
<protein>
    <submittedName>
        <fullName evidence="2">Uncharacterized protein</fullName>
    </submittedName>
</protein>
<sequence length="329" mass="35671">MMALTFHVAEPWSGTGWPVSLLTIRRDSLLEKGIYFCTREECCKTEKRITRDPWQFSCGHRVCKACHDHIGDNLLESQQVCDACKKEPESDDAIPSELKAGNKTSNISTNQNSFIDEPFNGSALNSPLAAAANHVTAPSQIIQKKQAGQIDFRKAKSDSAANREINRMAVTCPFNCGKDILTIKTLEKHMRSCKERQMRCDNCAAIIMPSEQKTHVCRSPGMDVAMETESAGASGSGNNIPMKSDSLEKLIPDQTSAACQSSGSDISQTYPPESGDHQMDTTSAHMVVDNSLGVTMSMQMVTDDSIGSSRAVASIGSINDPPQPPSHSG</sequence>
<dbReference type="EMBL" id="VXIV02003162">
    <property type="protein sequence ID" value="KAF6020548.1"/>
    <property type="molecule type" value="Genomic_DNA"/>
</dbReference>
<dbReference type="InterPro" id="IPR013083">
    <property type="entry name" value="Znf_RING/FYVE/PHD"/>
</dbReference>
<evidence type="ECO:0000313" key="3">
    <source>
        <dbReference type="Proteomes" id="UP000593567"/>
    </source>
</evidence>
<gene>
    <name evidence="2" type="ORF">EB796_021139</name>
</gene>
<accession>A0A7J7J544</accession>
<keyword evidence="3" id="KW-1185">Reference proteome</keyword>
<feature type="region of interest" description="Disordered" evidence="1">
    <location>
        <begin position="255"/>
        <end position="279"/>
    </location>
</feature>
<evidence type="ECO:0000313" key="2">
    <source>
        <dbReference type="EMBL" id="KAF6020548.1"/>
    </source>
</evidence>
<feature type="compositionally biased region" description="Polar residues" evidence="1">
    <location>
        <begin position="255"/>
        <end position="271"/>
    </location>
</feature>
<evidence type="ECO:0000256" key="1">
    <source>
        <dbReference type="SAM" id="MobiDB-lite"/>
    </source>
</evidence>
<proteinExistence type="predicted"/>
<comment type="caution">
    <text evidence="2">The sequence shown here is derived from an EMBL/GenBank/DDBJ whole genome shotgun (WGS) entry which is preliminary data.</text>
</comment>